<evidence type="ECO:0000313" key="4">
    <source>
        <dbReference type="EMBL" id="KAB1155289.1"/>
    </source>
</evidence>
<dbReference type="AlphaFoldDB" id="A0A7J5AE17"/>
<keyword evidence="5" id="KW-1185">Reference proteome</keyword>
<organism evidence="4 5">
    <name type="scientific">Tenacibaculum aiptasiae</name>
    <dbReference type="NCBI Taxonomy" id="426481"/>
    <lineage>
        <taxon>Bacteria</taxon>
        <taxon>Pseudomonadati</taxon>
        <taxon>Bacteroidota</taxon>
        <taxon>Flavobacteriia</taxon>
        <taxon>Flavobacteriales</taxon>
        <taxon>Flavobacteriaceae</taxon>
        <taxon>Tenacibaculum</taxon>
    </lineage>
</organism>
<dbReference type="InterPro" id="IPR053722">
    <property type="entry name" value="Curli_assembly_CsgC/AgfC"/>
</dbReference>
<evidence type="ECO:0000256" key="3">
    <source>
        <dbReference type="ARBA" id="ARBA00022729"/>
    </source>
</evidence>
<proteinExistence type="predicted"/>
<evidence type="ECO:0000256" key="1">
    <source>
        <dbReference type="ARBA" id="ARBA00003989"/>
    </source>
</evidence>
<comment type="caution">
    <text evidence="4">The sequence shown here is derived from an EMBL/GenBank/DDBJ whole genome shotgun (WGS) entry which is preliminary data.</text>
</comment>
<dbReference type="EMBL" id="WAAU01000024">
    <property type="protein sequence ID" value="KAB1155289.1"/>
    <property type="molecule type" value="Genomic_DNA"/>
</dbReference>
<accession>A0A7J5AE17</accession>
<dbReference type="Proteomes" id="UP000467305">
    <property type="component" value="Unassembled WGS sequence"/>
</dbReference>
<keyword evidence="3" id="KW-0732">Signal</keyword>
<dbReference type="Pfam" id="PF10627">
    <property type="entry name" value="CsgE"/>
    <property type="match status" value="1"/>
</dbReference>
<gene>
    <name evidence="4" type="ORF">F7018_12505</name>
</gene>
<sequence>MKRKNLFLVLISCFCLSYVYSQEFGKRNVKGKINLIKVDDFLTLRALVVNEEAFFIDKLNYNFVALKKGISGNYSKSNQTEDFSLKPREEKQLSTIKINMKKGEELRVYLFIKYEDKLIHRDTLFLGQKIKTVKRKQKVSEQQYLIRGIVIDEAITRIGKDYHDFFYKEYLVTGKNYPFIIKIVEKPALGRSSMISVEVDGKKVHEFFARPTEDYLKSNVVYAMRKLRRYNQTRKTTFQNKI</sequence>
<evidence type="ECO:0000256" key="2">
    <source>
        <dbReference type="ARBA" id="ARBA00014024"/>
    </source>
</evidence>
<name>A0A7J5AE17_9FLAO</name>
<dbReference type="Gene3D" id="2.60.40.2420">
    <property type="match status" value="1"/>
</dbReference>
<reference evidence="4 5" key="1">
    <citation type="submission" date="2019-09" db="EMBL/GenBank/DDBJ databases">
        <authorList>
            <person name="Cao W.R."/>
        </authorList>
    </citation>
    <scope>NUCLEOTIDE SEQUENCE [LARGE SCALE GENOMIC DNA]</scope>
    <source>
        <strain evidence="5">a4</strain>
    </source>
</reference>
<dbReference type="RefSeq" id="WP_150900398.1">
    <property type="nucleotide sequence ID" value="NZ_WAAU01000024.1"/>
</dbReference>
<dbReference type="InterPro" id="IPR018900">
    <property type="entry name" value="Curli_CsgE"/>
</dbReference>
<evidence type="ECO:0000313" key="5">
    <source>
        <dbReference type="Proteomes" id="UP000467305"/>
    </source>
</evidence>
<dbReference type="OrthoDB" id="1524955at2"/>
<protein>
    <recommendedName>
        <fullName evidence="2">Curli production assembly/transport component CsgE</fullName>
    </recommendedName>
</protein>
<comment type="function">
    <text evidence="1">May be involved in the biogenesis of curli organelles.</text>
</comment>